<dbReference type="GO" id="GO:0016491">
    <property type="term" value="F:oxidoreductase activity"/>
    <property type="evidence" value="ECO:0007669"/>
    <property type="project" value="UniProtKB-KW"/>
</dbReference>
<evidence type="ECO:0000256" key="1">
    <source>
        <dbReference type="ARBA" id="ARBA00010617"/>
    </source>
</evidence>
<keyword evidence="2" id="KW-0479">Metal-binding</keyword>
<organism evidence="3 4">
    <name type="scientific">Streptomyces pulveraceus</name>
    <dbReference type="NCBI Taxonomy" id="68258"/>
    <lineage>
        <taxon>Bacteria</taxon>
        <taxon>Bacillati</taxon>
        <taxon>Actinomycetota</taxon>
        <taxon>Actinomycetes</taxon>
        <taxon>Kitasatosporales</taxon>
        <taxon>Streptomycetaceae</taxon>
        <taxon>Streptomyces</taxon>
    </lineage>
</organism>
<keyword evidence="2 3" id="KW-0560">Oxidoreductase</keyword>
<keyword evidence="2" id="KW-0349">Heme</keyword>
<evidence type="ECO:0000256" key="2">
    <source>
        <dbReference type="RuleBase" id="RU000461"/>
    </source>
</evidence>
<evidence type="ECO:0000313" key="3">
    <source>
        <dbReference type="EMBL" id="MFC5914615.1"/>
    </source>
</evidence>
<gene>
    <name evidence="3" type="ORF">ACFP1B_14395</name>
</gene>
<protein>
    <submittedName>
        <fullName evidence="3">Cytochrome P450</fullName>
        <ecNumber evidence="3">1.14.-.-</ecNumber>
    </submittedName>
</protein>
<dbReference type="InterPro" id="IPR017972">
    <property type="entry name" value="Cyt_P450_CS"/>
</dbReference>
<dbReference type="Pfam" id="PF00067">
    <property type="entry name" value="p450"/>
    <property type="match status" value="1"/>
</dbReference>
<dbReference type="PANTHER" id="PTHR46696:SF1">
    <property type="entry name" value="CYTOCHROME P450 YJIB-RELATED"/>
    <property type="match status" value="1"/>
</dbReference>
<dbReference type="PRINTS" id="PR00359">
    <property type="entry name" value="BP450"/>
</dbReference>
<accession>A0ABW1GIG0</accession>
<dbReference type="InterPro" id="IPR002397">
    <property type="entry name" value="Cyt_P450_B"/>
</dbReference>
<dbReference type="EC" id="1.14.-.-" evidence="3"/>
<dbReference type="Gene3D" id="1.10.630.10">
    <property type="entry name" value="Cytochrome P450"/>
    <property type="match status" value="1"/>
</dbReference>
<dbReference type="InterPro" id="IPR036396">
    <property type="entry name" value="Cyt_P450_sf"/>
</dbReference>
<dbReference type="SUPFAM" id="SSF48264">
    <property type="entry name" value="Cytochrome P450"/>
    <property type="match status" value="1"/>
</dbReference>
<keyword evidence="2" id="KW-0503">Monooxygenase</keyword>
<dbReference type="RefSeq" id="WP_344510664.1">
    <property type="nucleotide sequence ID" value="NZ_BAAATU010000017.1"/>
</dbReference>
<sequence length="402" mass="44398">MISEATGSDRVIDFPALRAAGCPFDPPPDYRQESCPGPVVRARLWDGSLCTLVTGYEHVRSLLGDRRLSADVRAPGFPLLSRSRHELLGRSTVSFIRLDDAEHVRQRRMLMGGFIARRVEEMRPRIRQVVDETLDVFVEEGGPADLVAGFAVPVASRVIFELLGLPYEDHGFLLEHSRVMSRLDPDLDVLEAAIAALTEYLTDLAAHKRRSPDESVLGRLATREDVAAEELASMGRLLLTAGHWTTVDMTALGVLALLRHPVQADLLRADGDLAAGAVEELLRYLSILQIGVPRAALEDIDIDGTVIRAGEGVMLMLSTANRDAGMFPNGDRLDLTRDTRHHLAFSFGPHQCLGQALARAELQIALPTLLRRLPGLRLATPFEELRFQEDMVYGVDRLPVAW</sequence>
<reference evidence="4" key="1">
    <citation type="journal article" date="2019" name="Int. J. Syst. Evol. Microbiol.">
        <title>The Global Catalogue of Microorganisms (GCM) 10K type strain sequencing project: providing services to taxonomists for standard genome sequencing and annotation.</title>
        <authorList>
            <consortium name="The Broad Institute Genomics Platform"/>
            <consortium name="The Broad Institute Genome Sequencing Center for Infectious Disease"/>
            <person name="Wu L."/>
            <person name="Ma J."/>
        </authorList>
    </citation>
    <scope>NUCLEOTIDE SEQUENCE [LARGE SCALE GENOMIC DNA]</scope>
    <source>
        <strain evidence="4">JCM 4147</strain>
    </source>
</reference>
<keyword evidence="2" id="KW-0408">Iron</keyword>
<comment type="similarity">
    <text evidence="1 2">Belongs to the cytochrome P450 family.</text>
</comment>
<dbReference type="PANTHER" id="PTHR46696">
    <property type="entry name" value="P450, PUTATIVE (EUROFUNG)-RELATED"/>
    <property type="match status" value="1"/>
</dbReference>
<evidence type="ECO:0000313" key="4">
    <source>
        <dbReference type="Proteomes" id="UP001596200"/>
    </source>
</evidence>
<name>A0ABW1GIG0_9ACTN</name>
<dbReference type="EMBL" id="JBHSPU010000014">
    <property type="protein sequence ID" value="MFC5914615.1"/>
    <property type="molecule type" value="Genomic_DNA"/>
</dbReference>
<comment type="caution">
    <text evidence="3">The sequence shown here is derived from an EMBL/GenBank/DDBJ whole genome shotgun (WGS) entry which is preliminary data.</text>
</comment>
<dbReference type="Proteomes" id="UP001596200">
    <property type="component" value="Unassembled WGS sequence"/>
</dbReference>
<dbReference type="PROSITE" id="PS00086">
    <property type="entry name" value="CYTOCHROME_P450"/>
    <property type="match status" value="1"/>
</dbReference>
<keyword evidence="4" id="KW-1185">Reference proteome</keyword>
<dbReference type="CDD" id="cd11030">
    <property type="entry name" value="CYP105-like"/>
    <property type="match status" value="1"/>
</dbReference>
<dbReference type="InterPro" id="IPR001128">
    <property type="entry name" value="Cyt_P450"/>
</dbReference>
<proteinExistence type="inferred from homology"/>